<dbReference type="GO" id="GO:0016787">
    <property type="term" value="F:hydrolase activity"/>
    <property type="evidence" value="ECO:0007669"/>
    <property type="project" value="UniProtKB-KW"/>
</dbReference>
<dbReference type="Gene3D" id="3.40.50.1820">
    <property type="entry name" value="alpha/beta hydrolase"/>
    <property type="match status" value="1"/>
</dbReference>
<keyword evidence="3" id="KW-1185">Reference proteome</keyword>
<dbReference type="HOGENOM" id="CLU_020336_13_6_3"/>
<reference evidence="2 3" key="1">
    <citation type="journal article" date="2008" name="Proc. Natl. Acad. Sci. U.S.A.">
        <title>Niche adaptation and genome expansion in the chlorophyll d-producing cyanobacterium Acaryochloris marina.</title>
        <authorList>
            <person name="Swingley W.D."/>
            <person name="Chen M."/>
            <person name="Cheung P.C."/>
            <person name="Conrad A.L."/>
            <person name="Dejesa L.C."/>
            <person name="Hao J."/>
            <person name="Honchak B.M."/>
            <person name="Karbach L.E."/>
            <person name="Kurdoglu A."/>
            <person name="Lahiri S."/>
            <person name="Mastrian S.D."/>
            <person name="Miyashita H."/>
            <person name="Page L."/>
            <person name="Ramakrishna P."/>
            <person name="Satoh S."/>
            <person name="Sattley W.M."/>
            <person name="Shimada Y."/>
            <person name="Taylor H.L."/>
            <person name="Tomo T."/>
            <person name="Tsuchiya T."/>
            <person name="Wang Z.T."/>
            <person name="Raymond J."/>
            <person name="Mimuro M."/>
            <person name="Blankenship R.E."/>
            <person name="Touchman J.W."/>
        </authorList>
    </citation>
    <scope>NUCLEOTIDE SEQUENCE [LARGE SCALE GENOMIC DNA]</scope>
    <source>
        <strain evidence="3">MBIC 11017</strain>
    </source>
</reference>
<dbReference type="PANTHER" id="PTHR43689">
    <property type="entry name" value="HYDROLASE"/>
    <property type="match status" value="1"/>
</dbReference>
<proteinExistence type="predicted"/>
<dbReference type="EMBL" id="CP000828">
    <property type="protein sequence ID" value="ABW30205.1"/>
    <property type="molecule type" value="Genomic_DNA"/>
</dbReference>
<dbReference type="PANTHER" id="PTHR43689:SF8">
    <property type="entry name" value="ALPHA_BETA-HYDROLASES SUPERFAMILY PROTEIN"/>
    <property type="match status" value="1"/>
</dbReference>
<feature type="domain" description="AB hydrolase-1" evidence="1">
    <location>
        <begin position="52"/>
        <end position="280"/>
    </location>
</feature>
<gene>
    <name evidence="2" type="ordered locus">AM1_5243</name>
</gene>
<evidence type="ECO:0000259" key="1">
    <source>
        <dbReference type="Pfam" id="PF00561"/>
    </source>
</evidence>
<keyword evidence="2" id="KW-0378">Hydrolase</keyword>
<organism evidence="2 3">
    <name type="scientific">Acaryochloris marina (strain MBIC 11017)</name>
    <dbReference type="NCBI Taxonomy" id="329726"/>
    <lineage>
        <taxon>Bacteria</taxon>
        <taxon>Bacillati</taxon>
        <taxon>Cyanobacteriota</taxon>
        <taxon>Cyanophyceae</taxon>
        <taxon>Acaryochloridales</taxon>
        <taxon>Acaryochloridaceae</taxon>
        <taxon>Acaryochloris</taxon>
    </lineage>
</organism>
<dbReference type="Proteomes" id="UP000000268">
    <property type="component" value="Chromosome"/>
</dbReference>
<dbReference type="AlphaFoldDB" id="B0C9Q7"/>
<dbReference type="KEGG" id="amr:AM1_5243"/>
<dbReference type="RefSeq" id="WP_012165464.1">
    <property type="nucleotide sequence ID" value="NC_009925.1"/>
</dbReference>
<dbReference type="InterPro" id="IPR000073">
    <property type="entry name" value="AB_hydrolase_1"/>
</dbReference>
<dbReference type="InterPro" id="IPR029058">
    <property type="entry name" value="AB_hydrolase_fold"/>
</dbReference>
<accession>B0C9Q7</accession>
<sequence length="307" mass="34193">MLPSFLPPGVAHLTEDTSIALAQQIQQAAITTPLLPDPILTTYVQQGEGETPLVLLNGFDSSLLEFRRLIPKLAPHTEAWALDLLGFGFTERPEGVEFSPTDMKTHLYSFWQQMIQRPMIIAGASMGGATALDFALTYPDAVEKLVLLDSSGYAPSPKATKFIMPPFDRWLTNFLRSPRVRRWVSVQAYCDRSFVTPDAECCASLHLEDPSWHRALVGFTKSGGYNFLYDTIKDIPHPTLILWGKADKIMGVKDADKFDQTIANSQLIWIPDCGHVPHLEQSQLTADYILEFLVTPANTPIYAENGI</sequence>
<name>B0C9Q7_ACAM1</name>
<dbReference type="STRING" id="329726.AM1_5243"/>
<dbReference type="Pfam" id="PF00561">
    <property type="entry name" value="Abhydrolase_1"/>
    <property type="match status" value="1"/>
</dbReference>
<dbReference type="PRINTS" id="PR00111">
    <property type="entry name" value="ABHYDROLASE"/>
</dbReference>
<evidence type="ECO:0000313" key="2">
    <source>
        <dbReference type="EMBL" id="ABW30205.1"/>
    </source>
</evidence>
<dbReference type="OrthoDB" id="9780765at2"/>
<evidence type="ECO:0000313" key="3">
    <source>
        <dbReference type="Proteomes" id="UP000000268"/>
    </source>
</evidence>
<dbReference type="eggNOG" id="COG2267">
    <property type="taxonomic scope" value="Bacteria"/>
</dbReference>
<protein>
    <submittedName>
        <fullName evidence="2">Alpha/beta hydrolase fold</fullName>
    </submittedName>
</protein>
<dbReference type="SUPFAM" id="SSF53474">
    <property type="entry name" value="alpha/beta-Hydrolases"/>
    <property type="match status" value="1"/>
</dbReference>